<dbReference type="AlphaFoldDB" id="A0A1G7Q955"/>
<evidence type="ECO:0000313" key="3">
    <source>
        <dbReference type="Proteomes" id="UP000198641"/>
    </source>
</evidence>
<dbReference type="Pfam" id="PF02613">
    <property type="entry name" value="Nitrate_red_del"/>
    <property type="match status" value="1"/>
</dbReference>
<dbReference type="Gene3D" id="1.10.3480.10">
    <property type="entry name" value="TorD-like"/>
    <property type="match status" value="1"/>
</dbReference>
<dbReference type="InterPro" id="IPR020945">
    <property type="entry name" value="DMSO/NO3_reduct_chaperone"/>
</dbReference>
<reference evidence="2 3" key="1">
    <citation type="submission" date="2016-10" db="EMBL/GenBank/DDBJ databases">
        <authorList>
            <person name="de Groot N.N."/>
        </authorList>
    </citation>
    <scope>NUCLEOTIDE SEQUENCE [LARGE SCALE GENOMIC DNA]</scope>
    <source>
        <strain evidence="2 3">BH539</strain>
    </source>
</reference>
<dbReference type="PANTHER" id="PTHR34227">
    <property type="entry name" value="CHAPERONE PROTEIN YCDY"/>
    <property type="match status" value="1"/>
</dbReference>
<protein>
    <submittedName>
        <fullName evidence="2">Chaperone TorD involved in molybdoenzyme TorA maturation</fullName>
    </submittedName>
</protein>
<dbReference type="InterPro" id="IPR036411">
    <property type="entry name" value="TorD-like_sf"/>
</dbReference>
<gene>
    <name evidence="2" type="ORF">SAMN05216571_103153</name>
</gene>
<dbReference type="EMBL" id="FNCI01000003">
    <property type="protein sequence ID" value="SDF95046.1"/>
    <property type="molecule type" value="Genomic_DNA"/>
</dbReference>
<evidence type="ECO:0000313" key="2">
    <source>
        <dbReference type="EMBL" id="SDF95046.1"/>
    </source>
</evidence>
<keyword evidence="3" id="KW-1185">Reference proteome</keyword>
<dbReference type="Proteomes" id="UP000198641">
    <property type="component" value="Unassembled WGS sequence"/>
</dbReference>
<dbReference type="SUPFAM" id="SSF89155">
    <property type="entry name" value="TorD-like"/>
    <property type="match status" value="1"/>
</dbReference>
<name>A0A1G7Q955_9GAMM</name>
<evidence type="ECO:0000256" key="1">
    <source>
        <dbReference type="ARBA" id="ARBA00023186"/>
    </source>
</evidence>
<dbReference type="PANTHER" id="PTHR34227:SF1">
    <property type="entry name" value="DIMETHYL SULFOXIDE REDUCTASE CHAPERONE-RELATED"/>
    <property type="match status" value="1"/>
</dbReference>
<sequence>MTDSSAKTQPAAREGSHDIIEEETDALRADIYRLLARLLREPPSAELLTWLSALDAAEDGSKLAKCWTALIQSASAHDMPQDALVKKLSSAHFRHLVGVVQGEITPYASWYRQGNLMDEALLTLRQDLRRLGIRRAEECHDPEDHLAAVCETMAMLLDDDQQDEAAPFFMAHLAPWASRCFDDLAAVDTPFYANLGALGSAFMSEEHRHQADEAARQPVHIMTPDAYSTKPAPDMNDN</sequence>
<organism evidence="2 3">
    <name type="scientific">Onishia taeanensis</name>
    <dbReference type="NCBI Taxonomy" id="284577"/>
    <lineage>
        <taxon>Bacteria</taxon>
        <taxon>Pseudomonadati</taxon>
        <taxon>Pseudomonadota</taxon>
        <taxon>Gammaproteobacteria</taxon>
        <taxon>Oceanospirillales</taxon>
        <taxon>Halomonadaceae</taxon>
        <taxon>Onishia</taxon>
    </lineage>
</organism>
<dbReference type="RefSeq" id="WP_092523894.1">
    <property type="nucleotide sequence ID" value="NZ_FNCI01000003.1"/>
</dbReference>
<dbReference type="OrthoDB" id="8526323at2"/>
<proteinExistence type="predicted"/>
<keyword evidence="1" id="KW-0143">Chaperone</keyword>
<dbReference type="STRING" id="284577.SAMN05216571_103153"/>
<dbReference type="InterPro" id="IPR050289">
    <property type="entry name" value="TorD/DmsD_chaperones"/>
</dbReference>
<accession>A0A1G7Q955</accession>